<sequence length="262" mass="28572">MTEPEVPLPGGVANRGLVVRVGDTVRRPLRSTSPAAHALLRHLEDVGFVGAPRFLGVDERGREVLSYVPGSTVLPPYPAWALTDEALVSVAELLRSYHSAVAGFDPSPYPWPTSPPAAFRGELVGHNDLNLDNVVFRDGRAVALIDFDLAGPGSRVWDVACAARLWAPVRPDATIRDARRGRGLRRLRLFLDAYGADDGDRRLLPAALQQNQEWFCTLIARYAAAGHQGFLEYSRSDLRMQADAYRAWLAEAGPALAAALRS</sequence>
<dbReference type="InterPro" id="IPR002575">
    <property type="entry name" value="Aminoglycoside_PTrfase"/>
</dbReference>
<organism evidence="2 3">
    <name type="scientific">Geodermatophilus africanus</name>
    <dbReference type="NCBI Taxonomy" id="1137993"/>
    <lineage>
        <taxon>Bacteria</taxon>
        <taxon>Bacillati</taxon>
        <taxon>Actinomycetota</taxon>
        <taxon>Actinomycetes</taxon>
        <taxon>Geodermatophilales</taxon>
        <taxon>Geodermatophilaceae</taxon>
        <taxon>Geodermatophilus</taxon>
    </lineage>
</organism>
<dbReference type="Pfam" id="PF01636">
    <property type="entry name" value="APH"/>
    <property type="match status" value="1"/>
</dbReference>
<evidence type="ECO:0000259" key="1">
    <source>
        <dbReference type="Pfam" id="PF01636"/>
    </source>
</evidence>
<gene>
    <name evidence="2" type="ORF">SAMN05660209_03685</name>
</gene>
<feature type="domain" description="Aminoglycoside phosphotransferase" evidence="1">
    <location>
        <begin position="124"/>
        <end position="190"/>
    </location>
</feature>
<dbReference type="InterPro" id="IPR011009">
    <property type="entry name" value="Kinase-like_dom_sf"/>
</dbReference>
<evidence type="ECO:0000313" key="3">
    <source>
        <dbReference type="Proteomes" id="UP000198921"/>
    </source>
</evidence>
<reference evidence="3" key="1">
    <citation type="submission" date="2016-10" db="EMBL/GenBank/DDBJ databases">
        <authorList>
            <person name="Varghese N."/>
            <person name="Submissions S."/>
        </authorList>
    </citation>
    <scope>NUCLEOTIDE SEQUENCE [LARGE SCALE GENOMIC DNA]</scope>
    <source>
        <strain evidence="3">DSM 45422</strain>
    </source>
</reference>
<dbReference type="Proteomes" id="UP000198921">
    <property type="component" value="Unassembled WGS sequence"/>
</dbReference>
<proteinExistence type="predicted"/>
<dbReference type="Gene3D" id="3.90.1200.10">
    <property type="match status" value="1"/>
</dbReference>
<dbReference type="STRING" id="1137993.SAMN05660209_03685"/>
<dbReference type="AlphaFoldDB" id="A0A1H3MME5"/>
<dbReference type="RefSeq" id="WP_244522656.1">
    <property type="nucleotide sequence ID" value="NZ_FNOT01000011.1"/>
</dbReference>
<dbReference type="EMBL" id="FNOT01000011">
    <property type="protein sequence ID" value="SDY77598.1"/>
    <property type="molecule type" value="Genomic_DNA"/>
</dbReference>
<accession>A0A1H3MME5</accession>
<dbReference type="SUPFAM" id="SSF56112">
    <property type="entry name" value="Protein kinase-like (PK-like)"/>
    <property type="match status" value="1"/>
</dbReference>
<keyword evidence="3" id="KW-1185">Reference proteome</keyword>
<dbReference type="GO" id="GO:0016740">
    <property type="term" value="F:transferase activity"/>
    <property type="evidence" value="ECO:0007669"/>
    <property type="project" value="UniProtKB-KW"/>
</dbReference>
<evidence type="ECO:0000313" key="2">
    <source>
        <dbReference type="EMBL" id="SDY77598.1"/>
    </source>
</evidence>
<protein>
    <submittedName>
        <fullName evidence="2">Phosphotransferase enzyme family protein</fullName>
    </submittedName>
</protein>
<name>A0A1H3MME5_9ACTN</name>
<keyword evidence="2" id="KW-0808">Transferase</keyword>